<comment type="caution">
    <text evidence="12">The sequence shown here is derived from an EMBL/GenBank/DDBJ whole genome shotgun (WGS) entry which is preliminary data.</text>
</comment>
<keyword evidence="4" id="KW-1003">Cell membrane</keyword>
<dbReference type="InterPro" id="IPR027417">
    <property type="entry name" value="P-loop_NTPase"/>
</dbReference>
<dbReference type="InterPro" id="IPR003439">
    <property type="entry name" value="ABC_transporter-like_ATP-bd"/>
</dbReference>
<evidence type="ECO:0000313" key="13">
    <source>
        <dbReference type="Proteomes" id="UP000013041"/>
    </source>
</evidence>
<dbReference type="GO" id="GO:0005886">
    <property type="term" value="C:plasma membrane"/>
    <property type="evidence" value="ECO:0007669"/>
    <property type="project" value="UniProtKB-SubCell"/>
</dbReference>
<gene>
    <name evidence="12" type="ORF">HMPREF1097_01206</name>
</gene>
<dbReference type="PROSITE" id="PS00211">
    <property type="entry name" value="ABC_TRANSPORTER_1"/>
    <property type="match status" value="1"/>
</dbReference>
<organism evidence="12 13">
    <name type="scientific">Enterocloster bolteae 90B8</name>
    <dbReference type="NCBI Taxonomy" id="997897"/>
    <lineage>
        <taxon>Bacteria</taxon>
        <taxon>Bacillati</taxon>
        <taxon>Bacillota</taxon>
        <taxon>Clostridia</taxon>
        <taxon>Lachnospirales</taxon>
        <taxon>Lachnospiraceae</taxon>
        <taxon>Enterocloster</taxon>
    </lineage>
</organism>
<evidence type="ECO:0000256" key="6">
    <source>
        <dbReference type="ARBA" id="ARBA00022737"/>
    </source>
</evidence>
<accession>N9ZPP1</accession>
<evidence type="ECO:0000256" key="2">
    <source>
        <dbReference type="ARBA" id="ARBA00004533"/>
    </source>
</evidence>
<dbReference type="FunFam" id="3.40.50.300:FF:000127">
    <property type="entry name" value="Ribose import ATP-binding protein RbsA"/>
    <property type="match status" value="1"/>
</dbReference>
<evidence type="ECO:0000256" key="4">
    <source>
        <dbReference type="ARBA" id="ARBA00022475"/>
    </source>
</evidence>
<dbReference type="CDD" id="cd03216">
    <property type="entry name" value="ABC_Carb_Monos_I"/>
    <property type="match status" value="1"/>
</dbReference>
<dbReference type="GO" id="GO:0015749">
    <property type="term" value="P:monosaccharide transmembrane transport"/>
    <property type="evidence" value="ECO:0007669"/>
    <property type="project" value="UniProtKB-ARBA"/>
</dbReference>
<comment type="subcellular location">
    <subcellularLocation>
        <location evidence="2">Cell inner membrane</location>
    </subcellularLocation>
    <subcellularLocation>
        <location evidence="1">Cell membrane</location>
        <topology evidence="1">Peripheral membrane protein</topology>
    </subcellularLocation>
</comment>
<dbReference type="EMBL" id="AGYG01000009">
    <property type="protein sequence ID" value="ENZ41830.1"/>
    <property type="molecule type" value="Genomic_DNA"/>
</dbReference>
<dbReference type="AlphaFoldDB" id="N9ZPP1"/>
<name>N9ZPP1_9FIRM</name>
<sequence>MEKIPVMELRNIYKSFSGVSVLENVTFTVQQGETHILIGENGAGKSTLMKILSGAYKKDSGKIVIAGEEVDFKSPADSQEKGVCVIYQELSLVPTLTATENIFLGRLLKKGGLVDWKGMEQKTKEVLDRIGIIVDLHRPVREFSVAQRQMIEIARCLTMNPRIIVMDEPTSSLTNTEIEHLFEVIAYMKANGVSIIFISHKLEECMYVGDNVTVLKDGKVSGVKPISSITKDDLVRMMVGRDINQLYPQRSSRQGKTLLEVRNLCRGDVIQNVSFKVHAGEILGFAGLIGAGRTEIMRCIFGVDPYDSGEILIDGEQVKIKSPKDAISRGIAFATEDRRGQGLAMVLSVKDNITLASLRTVSKRGVLNLKREVDLAKEYVLSINIKTDGIGKKVVHLSGGNQQKVVIAKWLNTNASIYIFDEPTRGIDVGAKAEIYNLMDKLANEGAAVIMVSSELPEVIGVSDRILVLHDGKLSGEVSREEATEEKIMAHAVGGV</sequence>
<dbReference type="Gene3D" id="3.40.50.300">
    <property type="entry name" value="P-loop containing nucleotide triphosphate hydrolases"/>
    <property type="match status" value="2"/>
</dbReference>
<evidence type="ECO:0000256" key="10">
    <source>
        <dbReference type="ARBA" id="ARBA00023136"/>
    </source>
</evidence>
<dbReference type="SUPFAM" id="SSF52540">
    <property type="entry name" value="P-loop containing nucleoside triphosphate hydrolases"/>
    <property type="match status" value="2"/>
</dbReference>
<evidence type="ECO:0000256" key="7">
    <source>
        <dbReference type="ARBA" id="ARBA00022741"/>
    </source>
</evidence>
<dbReference type="HOGENOM" id="CLU_000604_92_3_9"/>
<protein>
    <recommendedName>
        <fullName evidence="11">ABC transporter domain-containing protein</fullName>
    </recommendedName>
</protein>
<dbReference type="PROSITE" id="PS50893">
    <property type="entry name" value="ABC_TRANSPORTER_2"/>
    <property type="match status" value="2"/>
</dbReference>
<keyword evidence="6" id="KW-0677">Repeat</keyword>
<dbReference type="InterPro" id="IPR017871">
    <property type="entry name" value="ABC_transporter-like_CS"/>
</dbReference>
<keyword evidence="7" id="KW-0547">Nucleotide-binding</keyword>
<keyword evidence="9" id="KW-1278">Translocase</keyword>
<dbReference type="GO" id="GO:0005524">
    <property type="term" value="F:ATP binding"/>
    <property type="evidence" value="ECO:0007669"/>
    <property type="project" value="UniProtKB-KW"/>
</dbReference>
<keyword evidence="3" id="KW-0813">Transport</keyword>
<keyword evidence="5" id="KW-0762">Sugar transport</keyword>
<evidence type="ECO:0000256" key="8">
    <source>
        <dbReference type="ARBA" id="ARBA00022840"/>
    </source>
</evidence>
<evidence type="ECO:0000259" key="11">
    <source>
        <dbReference type="PROSITE" id="PS50893"/>
    </source>
</evidence>
<evidence type="ECO:0000256" key="1">
    <source>
        <dbReference type="ARBA" id="ARBA00004202"/>
    </source>
</evidence>
<feature type="domain" description="ABC transporter" evidence="11">
    <location>
        <begin position="7"/>
        <end position="242"/>
    </location>
</feature>
<proteinExistence type="predicted"/>
<dbReference type="GO" id="GO:0016887">
    <property type="term" value="F:ATP hydrolysis activity"/>
    <property type="evidence" value="ECO:0007669"/>
    <property type="project" value="InterPro"/>
</dbReference>
<dbReference type="Proteomes" id="UP000013041">
    <property type="component" value="Unassembled WGS sequence"/>
</dbReference>
<keyword evidence="10" id="KW-0472">Membrane</keyword>
<dbReference type="FunFam" id="3.40.50.300:FF:000126">
    <property type="entry name" value="Galactose/methyl galactoside import ATP-binding protein MglA"/>
    <property type="match status" value="1"/>
</dbReference>
<evidence type="ECO:0000256" key="9">
    <source>
        <dbReference type="ARBA" id="ARBA00022967"/>
    </source>
</evidence>
<dbReference type="PANTHER" id="PTHR43790:SF3">
    <property type="entry name" value="D-ALLOSE IMPORT ATP-BINDING PROTEIN ALSA-RELATED"/>
    <property type="match status" value="1"/>
</dbReference>
<evidence type="ECO:0000313" key="12">
    <source>
        <dbReference type="EMBL" id="ENZ41830.1"/>
    </source>
</evidence>
<dbReference type="PATRIC" id="fig|997897.5.peg.1284"/>
<dbReference type="CDD" id="cd03215">
    <property type="entry name" value="ABC_Carb_Monos_II"/>
    <property type="match status" value="1"/>
</dbReference>
<dbReference type="SMART" id="SM00382">
    <property type="entry name" value="AAA"/>
    <property type="match status" value="2"/>
</dbReference>
<keyword evidence="8" id="KW-0067">ATP-binding</keyword>
<evidence type="ECO:0000256" key="3">
    <source>
        <dbReference type="ARBA" id="ARBA00022448"/>
    </source>
</evidence>
<dbReference type="PANTHER" id="PTHR43790">
    <property type="entry name" value="CARBOHYDRATE TRANSPORT ATP-BINDING PROTEIN MG119-RELATED"/>
    <property type="match status" value="1"/>
</dbReference>
<dbReference type="InterPro" id="IPR003593">
    <property type="entry name" value="AAA+_ATPase"/>
</dbReference>
<dbReference type="InterPro" id="IPR050107">
    <property type="entry name" value="ABC_carbohydrate_import_ATPase"/>
</dbReference>
<dbReference type="RefSeq" id="WP_002571477.1">
    <property type="nucleotide sequence ID" value="NZ_KB851149.1"/>
</dbReference>
<evidence type="ECO:0000256" key="5">
    <source>
        <dbReference type="ARBA" id="ARBA00022597"/>
    </source>
</evidence>
<reference evidence="12 13" key="1">
    <citation type="submission" date="2013-01" db="EMBL/GenBank/DDBJ databases">
        <title>The Genome Sequence of Clostridium bolteae 90B8.</title>
        <authorList>
            <consortium name="The Broad Institute Genome Sequencing Platform"/>
            <person name="Earl A."/>
            <person name="Ward D."/>
            <person name="Feldgarden M."/>
            <person name="Gevers D."/>
            <person name="Courvalin P."/>
            <person name="Lambert T."/>
            <person name="Walker B."/>
            <person name="Young S.K."/>
            <person name="Zeng Q."/>
            <person name="Gargeya S."/>
            <person name="Fitzgerald M."/>
            <person name="Haas B."/>
            <person name="Abouelleil A."/>
            <person name="Alvarado L."/>
            <person name="Arachchi H.M."/>
            <person name="Berlin A.M."/>
            <person name="Chapman S.B."/>
            <person name="Dewar J."/>
            <person name="Goldberg J."/>
            <person name="Griggs A."/>
            <person name="Gujja S."/>
            <person name="Hansen M."/>
            <person name="Howarth C."/>
            <person name="Imamovic A."/>
            <person name="Larimer J."/>
            <person name="McCowan C."/>
            <person name="Murphy C."/>
            <person name="Neiman D."/>
            <person name="Pearson M."/>
            <person name="Priest M."/>
            <person name="Roberts A."/>
            <person name="Saif S."/>
            <person name="Shea T."/>
            <person name="Sisk P."/>
            <person name="Sykes S."/>
            <person name="Wortman J."/>
            <person name="Nusbaum C."/>
            <person name="Birren B."/>
        </authorList>
    </citation>
    <scope>NUCLEOTIDE SEQUENCE [LARGE SCALE GENOMIC DNA]</scope>
    <source>
        <strain evidence="12 13">90B8</strain>
    </source>
</reference>
<dbReference type="Pfam" id="PF00005">
    <property type="entry name" value="ABC_tran"/>
    <property type="match status" value="2"/>
</dbReference>
<feature type="domain" description="ABC transporter" evidence="11">
    <location>
        <begin position="253"/>
        <end position="496"/>
    </location>
</feature>